<evidence type="ECO:0000256" key="5">
    <source>
        <dbReference type="ARBA" id="ARBA00022525"/>
    </source>
</evidence>
<dbReference type="GO" id="GO:0005198">
    <property type="term" value="F:structural molecule activity"/>
    <property type="evidence" value="ECO:0007669"/>
    <property type="project" value="InterPro"/>
</dbReference>
<name>A0A552UET1_9SPHN</name>
<sequence length="619" mass="60999">MTDLIALGAAGVRAYARGLEVVGDNVANAESPGYVRRTITPASARAGPGTPLSRDLASAGGVDPGIATRAYDALKAKAARNAGGDAARLDARADWLTRLQATVGGDTARLDGALGGFYDGAQDLAANPRSTAARTIFLDRADQAAAAFRGAAESIDGLQSDLAAATEAATSEVNGLTTSLAAVNVELKRASGSRTTGGAAANALLDERDRLLAALSGFVRIGVTEGKGGVVTVTAGDGPAAPALVDGGTATRIAVRDGANGAELVLDPGHDARAIRLPASGTLSGLIEAARAGREILASLDTLAARFAEAANSIHAGGVDATGADGGTLFATRSLGVVPGAANAGDASVRVEIADGATLGDGYVLRRAGSGWMLARADGSGTVSGTATLTLDGVTVTPGAGARDGDSFALVARDGAGGIALRPLSAAQVAVSARWLGDGAASNAGTGRLTVTLDDSAAGLPAIGAYALRATAGGFDVLDTGGAVLGSYPTGAAVAGAGFSFRVDGAPAVGDTFRIVRAGASSADSGTVRDLLASRDVGIEDDLDATVAGLASRLSETLRLGEAASALASDAKRAQDAVSGVDLDAEAAELTRLQAAYKASAQVMATARALFDELLAVAR</sequence>
<evidence type="ECO:0000256" key="3">
    <source>
        <dbReference type="ARBA" id="ARBA00009677"/>
    </source>
</evidence>
<comment type="caution">
    <text evidence="8">The sequence shown here is derived from an EMBL/GenBank/DDBJ whole genome shotgun (WGS) entry which is preliminary data.</text>
</comment>
<dbReference type="PANTHER" id="PTHR30033">
    <property type="entry name" value="FLAGELLAR HOOK-ASSOCIATED PROTEIN 1"/>
    <property type="match status" value="1"/>
</dbReference>
<keyword evidence="9" id="KW-1185">Reference proteome</keyword>
<evidence type="ECO:0000313" key="9">
    <source>
        <dbReference type="Proteomes" id="UP000317894"/>
    </source>
</evidence>
<evidence type="ECO:0000259" key="7">
    <source>
        <dbReference type="Pfam" id="PF22638"/>
    </source>
</evidence>
<dbReference type="GO" id="GO:0044780">
    <property type="term" value="P:bacterial-type flagellum assembly"/>
    <property type="evidence" value="ECO:0007669"/>
    <property type="project" value="InterPro"/>
</dbReference>
<organism evidence="8 9">
    <name type="scientific">Glacieibacterium frigidum</name>
    <dbReference type="NCBI Taxonomy" id="2593303"/>
    <lineage>
        <taxon>Bacteria</taxon>
        <taxon>Pseudomonadati</taxon>
        <taxon>Pseudomonadota</taxon>
        <taxon>Alphaproteobacteria</taxon>
        <taxon>Sphingomonadales</taxon>
        <taxon>Sphingosinicellaceae</taxon>
        <taxon>Glacieibacterium</taxon>
    </lineage>
</organism>
<dbReference type="Proteomes" id="UP000317894">
    <property type="component" value="Unassembled WGS sequence"/>
</dbReference>
<dbReference type="RefSeq" id="WP_143554222.1">
    <property type="nucleotide sequence ID" value="NZ_VJWA01000001.1"/>
</dbReference>
<dbReference type="GO" id="GO:0005576">
    <property type="term" value="C:extracellular region"/>
    <property type="evidence" value="ECO:0007669"/>
    <property type="project" value="UniProtKB-SubCell"/>
</dbReference>
<dbReference type="GO" id="GO:0009424">
    <property type="term" value="C:bacterial-type flagellum hook"/>
    <property type="evidence" value="ECO:0007669"/>
    <property type="project" value="InterPro"/>
</dbReference>
<keyword evidence="5" id="KW-0964">Secreted</keyword>
<protein>
    <recommendedName>
        <fullName evidence="4">Flagellar hook-associated protein 1</fullName>
    </recommendedName>
</protein>
<dbReference type="Pfam" id="PF22638">
    <property type="entry name" value="FlgK_D1"/>
    <property type="match status" value="1"/>
</dbReference>
<evidence type="ECO:0000256" key="6">
    <source>
        <dbReference type="ARBA" id="ARBA00023143"/>
    </source>
</evidence>
<gene>
    <name evidence="8" type="ORF">FMM06_00210</name>
</gene>
<evidence type="ECO:0000256" key="4">
    <source>
        <dbReference type="ARBA" id="ARBA00016244"/>
    </source>
</evidence>
<evidence type="ECO:0000256" key="1">
    <source>
        <dbReference type="ARBA" id="ARBA00004365"/>
    </source>
</evidence>
<dbReference type="InterPro" id="IPR002371">
    <property type="entry name" value="FlgK"/>
</dbReference>
<evidence type="ECO:0000313" key="8">
    <source>
        <dbReference type="EMBL" id="TRW16679.1"/>
    </source>
</evidence>
<evidence type="ECO:0000256" key="2">
    <source>
        <dbReference type="ARBA" id="ARBA00004613"/>
    </source>
</evidence>
<feature type="domain" description="Flagellar hook-associated protein FlgK helical" evidence="7">
    <location>
        <begin position="96"/>
        <end position="330"/>
    </location>
</feature>
<proteinExistence type="inferred from homology"/>
<dbReference type="EMBL" id="VJWA01000001">
    <property type="protein sequence ID" value="TRW16679.1"/>
    <property type="molecule type" value="Genomic_DNA"/>
</dbReference>
<comment type="similarity">
    <text evidence="3">Belongs to the flagella basal body rod proteins family.</text>
</comment>
<keyword evidence="6" id="KW-0975">Bacterial flagellum</keyword>
<dbReference type="PANTHER" id="PTHR30033:SF2">
    <property type="entry name" value="FLAGELLAR HOOK PROTEIN"/>
    <property type="match status" value="1"/>
</dbReference>
<comment type="subcellular location">
    <subcellularLocation>
        <location evidence="1">Bacterial flagellum</location>
    </subcellularLocation>
    <subcellularLocation>
        <location evidence="2">Secreted</location>
    </subcellularLocation>
</comment>
<dbReference type="InterPro" id="IPR053927">
    <property type="entry name" value="FlgK_helical"/>
</dbReference>
<dbReference type="SUPFAM" id="SSF64518">
    <property type="entry name" value="Phase 1 flagellin"/>
    <property type="match status" value="1"/>
</dbReference>
<reference evidence="8 9" key="1">
    <citation type="submission" date="2019-07" db="EMBL/GenBank/DDBJ databases">
        <title>Novel species isolated from glacier.</title>
        <authorList>
            <person name="Liu Q."/>
            <person name="Xin Y.-H."/>
        </authorList>
    </citation>
    <scope>NUCLEOTIDE SEQUENCE [LARGE SCALE GENOMIC DNA]</scope>
    <source>
        <strain evidence="8 9">LB1R16</strain>
    </source>
</reference>
<dbReference type="OrthoDB" id="7181295at2"/>
<accession>A0A552UET1</accession>
<dbReference type="AlphaFoldDB" id="A0A552UET1"/>